<dbReference type="PANTHER" id="PTHR37804">
    <property type="entry name" value="CDAA REGULATORY PROTEIN CDAR"/>
    <property type="match status" value="1"/>
</dbReference>
<comment type="caution">
    <text evidence="1">The sequence shown here is derived from an EMBL/GenBank/DDBJ whole genome shotgun (WGS) entry which is preliminary data.</text>
</comment>
<reference evidence="1" key="2">
    <citation type="journal article" date="2021" name="PeerJ">
        <title>Extensive microbial diversity within the chicken gut microbiome revealed by metagenomics and culture.</title>
        <authorList>
            <person name="Gilroy R."/>
            <person name="Ravi A."/>
            <person name="Getino M."/>
            <person name="Pursley I."/>
            <person name="Horton D.L."/>
            <person name="Alikhan N.F."/>
            <person name="Baker D."/>
            <person name="Gharbi K."/>
            <person name="Hall N."/>
            <person name="Watson M."/>
            <person name="Adriaenssens E.M."/>
            <person name="Foster-Nyarko E."/>
            <person name="Jarju S."/>
            <person name="Secka A."/>
            <person name="Antonio M."/>
            <person name="Oren A."/>
            <person name="Chaudhuri R.R."/>
            <person name="La Ragione R."/>
            <person name="Hildebrand F."/>
            <person name="Pallen M.J."/>
        </authorList>
    </citation>
    <scope>NUCLEOTIDE SEQUENCE</scope>
    <source>
        <strain evidence="1">13361</strain>
    </source>
</reference>
<dbReference type="Gene3D" id="2.170.120.30">
    <property type="match status" value="2"/>
</dbReference>
<dbReference type="AlphaFoldDB" id="A0A9D0Z3P9"/>
<dbReference type="EMBL" id="DVFK01000107">
    <property type="protein sequence ID" value="HIQ68350.1"/>
    <property type="molecule type" value="Genomic_DNA"/>
</dbReference>
<reference evidence="1" key="1">
    <citation type="submission" date="2020-10" db="EMBL/GenBank/DDBJ databases">
        <authorList>
            <person name="Gilroy R."/>
        </authorList>
    </citation>
    <scope>NUCLEOTIDE SEQUENCE</scope>
    <source>
        <strain evidence="1">13361</strain>
    </source>
</reference>
<dbReference type="Proteomes" id="UP000886796">
    <property type="component" value="Unassembled WGS sequence"/>
</dbReference>
<accession>A0A9D0Z3P9</accession>
<dbReference type="InterPro" id="IPR012505">
    <property type="entry name" value="YbbR"/>
</dbReference>
<name>A0A9D0Z3P9_9FIRM</name>
<evidence type="ECO:0000313" key="1">
    <source>
        <dbReference type="EMBL" id="HIQ68350.1"/>
    </source>
</evidence>
<sequence length="408" mass="44190">MRNKVLTALFSLAVAFGLWLYVITVVSPGSEATFYNIPVVFQGEGELTNRGLMIASEDTPTVNLKIAGNRSDLNNLNSSNITVIADVSKIWEAGTATLDYTVSYPGNIREDSMTIISKNPGKIELDVEERINKTVNVVVDYIGSVPDGFICDKDNIEMDIPTIRVTGPKPVVDQIESARIQVDLSGKTQTISDRFTYTLCDKDGNPVDAQLIETNAEAVNIVLTIQRVKEIQLVVEVKDGGGATAQTSTITVEPSSIMVSGSESLLEKLDSQYVIGTIDLGMIQEDTERVFALELPEGINNETGITEVTVKVEFPQLGTKTLQVNRFQARNVPDGLNVEFITQNLEIKIRGPKAQVEAITANDVTVVVDFTGAEPGTIKLKAEVVFDEAYGDVGVLGTPTVTATLTKE</sequence>
<dbReference type="Gene3D" id="2.170.120.40">
    <property type="entry name" value="YbbR-like domain"/>
    <property type="match status" value="2"/>
</dbReference>
<dbReference type="Pfam" id="PF07949">
    <property type="entry name" value="YbbR"/>
    <property type="match status" value="4"/>
</dbReference>
<protein>
    <submittedName>
        <fullName evidence="1">Uncharacterized protein</fullName>
    </submittedName>
</protein>
<proteinExistence type="predicted"/>
<dbReference type="PANTHER" id="PTHR37804:SF1">
    <property type="entry name" value="CDAA REGULATORY PROTEIN CDAR"/>
    <property type="match status" value="1"/>
</dbReference>
<gene>
    <name evidence="1" type="ORF">IAB74_07585</name>
</gene>
<organism evidence="1 2">
    <name type="scientific">Candidatus Faecousia excrementigallinarum</name>
    <dbReference type="NCBI Taxonomy" id="2840806"/>
    <lineage>
        <taxon>Bacteria</taxon>
        <taxon>Bacillati</taxon>
        <taxon>Bacillota</taxon>
        <taxon>Clostridia</taxon>
        <taxon>Eubacteriales</taxon>
        <taxon>Oscillospiraceae</taxon>
        <taxon>Faecousia</taxon>
    </lineage>
</organism>
<dbReference type="InterPro" id="IPR053154">
    <property type="entry name" value="c-di-AMP_regulator"/>
</dbReference>
<evidence type="ECO:0000313" key="2">
    <source>
        <dbReference type="Proteomes" id="UP000886796"/>
    </source>
</evidence>